<gene>
    <name evidence="2" type="ORF">F3F73_07980</name>
</gene>
<name>A0A7J4XKI1_9BACE</name>
<proteinExistence type="predicted"/>
<dbReference type="PROSITE" id="PS51257">
    <property type="entry name" value="PROKAR_LIPOPROTEIN"/>
    <property type="match status" value="1"/>
</dbReference>
<comment type="caution">
    <text evidence="2">The sequence shown here is derived from an EMBL/GenBank/DDBJ whole genome shotgun (WGS) entry which is preliminary data.</text>
</comment>
<dbReference type="RefSeq" id="WP_005932034.1">
    <property type="nucleotide sequence ID" value="NZ_CABKSE010000002.1"/>
</dbReference>
<feature type="signal peptide" evidence="1">
    <location>
        <begin position="1"/>
        <end position="25"/>
    </location>
</feature>
<evidence type="ECO:0000313" key="3">
    <source>
        <dbReference type="Proteomes" id="UP000422221"/>
    </source>
</evidence>
<keyword evidence="1" id="KW-0732">Signal</keyword>
<sequence>MRCKPLYSIICLLLVAFLFSCSKNAVEFDEQLSNTRALLSIDLTQNAGEEQVAIKTVRFVIFGNASSSIPYLDVNEFHEEATPLETTDIKAVIEVKGNSDIMAIVIVNEPAGLKSDLDNIGSLSDLKNIEFTIAQLLNNSKEEIALMPMTGIKQGIYVKPGEAVNPVSMTVERAVSRVDVYLQVTDGGAQTGYINGSTTVTMHNLSHESVLVNGFGNMKANALPLDKTWTAGSSDTWIYSSAADAKNRRLLCSFYTSERAFTDSNKPTISMTNIRKGAQPTDVIGVTRQELGQITPTGGGQSQDFEGFQRNNVYQITAKVGKLGIQIVRVSVEPWGDPKNIDVDVEL</sequence>
<dbReference type="Gene3D" id="2.60.40.3380">
    <property type="match status" value="1"/>
</dbReference>
<dbReference type="Gene3D" id="2.60.40.2580">
    <property type="match status" value="1"/>
</dbReference>
<accession>A0A7J4XKI1</accession>
<organism evidence="2 3">
    <name type="scientific">Bacteroides salyersiae</name>
    <dbReference type="NCBI Taxonomy" id="291644"/>
    <lineage>
        <taxon>Bacteria</taxon>
        <taxon>Pseudomonadati</taxon>
        <taxon>Bacteroidota</taxon>
        <taxon>Bacteroidia</taxon>
        <taxon>Bacteroidales</taxon>
        <taxon>Bacteroidaceae</taxon>
        <taxon>Bacteroides</taxon>
    </lineage>
</organism>
<protein>
    <recommendedName>
        <fullName evidence="4">Major fimbrial subunit protein N-terminal domain-containing protein</fullName>
    </recommendedName>
</protein>
<evidence type="ECO:0000313" key="2">
    <source>
        <dbReference type="EMBL" id="KAA3766802.1"/>
    </source>
</evidence>
<dbReference type="EMBL" id="VWMK01000006">
    <property type="protein sequence ID" value="KAA3766802.1"/>
    <property type="molecule type" value="Genomic_DNA"/>
</dbReference>
<dbReference type="Proteomes" id="UP000422221">
    <property type="component" value="Unassembled WGS sequence"/>
</dbReference>
<reference evidence="2 3" key="1">
    <citation type="journal article" date="2019" name="Nat. Med.">
        <title>A library of human gut bacterial isolates paired with longitudinal multiomics data enables mechanistic microbiome research.</title>
        <authorList>
            <person name="Poyet M."/>
            <person name="Groussin M."/>
            <person name="Gibbons S.M."/>
            <person name="Avila-Pacheco J."/>
            <person name="Jiang X."/>
            <person name="Kearney S.M."/>
            <person name="Perrotta A.R."/>
            <person name="Berdy B."/>
            <person name="Zhao S."/>
            <person name="Lieberman T.D."/>
            <person name="Swanson P.K."/>
            <person name="Smith M."/>
            <person name="Roesemann S."/>
            <person name="Alexander J.E."/>
            <person name="Rich S.A."/>
            <person name="Livny J."/>
            <person name="Vlamakis H."/>
            <person name="Clish C."/>
            <person name="Bullock K."/>
            <person name="Deik A."/>
            <person name="Scott J."/>
            <person name="Pierce K.A."/>
            <person name="Xavier R.J."/>
            <person name="Alm E.J."/>
        </authorList>
    </citation>
    <scope>NUCLEOTIDE SEQUENCE [LARGE SCALE GENOMIC DNA]</scope>
    <source>
        <strain evidence="2 3">BIOML-A10</strain>
    </source>
</reference>
<feature type="chain" id="PRO_5029479326" description="Major fimbrial subunit protein N-terminal domain-containing protein" evidence="1">
    <location>
        <begin position="26"/>
        <end position="347"/>
    </location>
</feature>
<evidence type="ECO:0000256" key="1">
    <source>
        <dbReference type="SAM" id="SignalP"/>
    </source>
</evidence>
<evidence type="ECO:0008006" key="4">
    <source>
        <dbReference type="Google" id="ProtNLM"/>
    </source>
</evidence>
<dbReference type="AlphaFoldDB" id="A0A7J4XKI1"/>